<organism evidence="2 3">
    <name type="scientific">Pseudomonas syringae pv. castaneae</name>
    <dbReference type="NCBI Taxonomy" id="264450"/>
    <lineage>
        <taxon>Bacteria</taxon>
        <taxon>Pseudomonadati</taxon>
        <taxon>Pseudomonadota</taxon>
        <taxon>Gammaproteobacteria</taxon>
        <taxon>Pseudomonadales</taxon>
        <taxon>Pseudomonadaceae</taxon>
        <taxon>Pseudomonas</taxon>
        <taxon>Pseudomonas syringae</taxon>
    </lineage>
</organism>
<proteinExistence type="predicted"/>
<name>A0A0P9NAA3_PSESX</name>
<dbReference type="PATRIC" id="fig|264450.4.peg.3609"/>
<feature type="region of interest" description="Disordered" evidence="1">
    <location>
        <begin position="1"/>
        <end position="24"/>
    </location>
</feature>
<evidence type="ECO:0000256" key="1">
    <source>
        <dbReference type="SAM" id="MobiDB-lite"/>
    </source>
</evidence>
<dbReference type="Proteomes" id="UP000050381">
    <property type="component" value="Unassembled WGS sequence"/>
</dbReference>
<evidence type="ECO:0000313" key="2">
    <source>
        <dbReference type="EMBL" id="KPW94274.1"/>
    </source>
</evidence>
<accession>A0A0P9NAA3</accession>
<protein>
    <submittedName>
        <fullName evidence="2">Uncharacterized protein</fullName>
    </submittedName>
</protein>
<evidence type="ECO:0000313" key="3">
    <source>
        <dbReference type="Proteomes" id="UP000050381"/>
    </source>
</evidence>
<gene>
    <name evidence="2" type="ORF">ALO79_02977</name>
</gene>
<reference evidence="2 3" key="1">
    <citation type="submission" date="2015-09" db="EMBL/GenBank/DDBJ databases">
        <title>Genome announcement of multiple Pseudomonas syringae strains.</title>
        <authorList>
            <person name="Thakur S."/>
            <person name="Wang P.W."/>
            <person name="Gong Y."/>
            <person name="Weir B.S."/>
            <person name="Guttman D.S."/>
        </authorList>
    </citation>
    <scope>NUCLEOTIDE SEQUENCE [LARGE SCALE GENOMIC DNA]</scope>
    <source>
        <strain evidence="2 3">ICMP9419</strain>
    </source>
</reference>
<dbReference type="AlphaFoldDB" id="A0A0P9NAA3"/>
<dbReference type="EMBL" id="LJQD01000320">
    <property type="protein sequence ID" value="KPW94274.1"/>
    <property type="molecule type" value="Genomic_DNA"/>
</dbReference>
<sequence length="53" mass="5831">MAAYPAAREHQLQQRRPQSATDVRGAFAPVQTGVGQTPALLTYCVYVDAQRIQ</sequence>
<comment type="caution">
    <text evidence="2">The sequence shown here is derived from an EMBL/GenBank/DDBJ whole genome shotgun (WGS) entry which is preliminary data.</text>
</comment>